<gene>
    <name evidence="2" type="ORF">OIU79_023899</name>
</gene>
<reference evidence="2" key="1">
    <citation type="submission" date="2022-11" db="EMBL/GenBank/DDBJ databases">
        <authorList>
            <person name="Hyden B.L."/>
            <person name="Feng K."/>
            <person name="Yates T."/>
            <person name="Jawdy S."/>
            <person name="Smart L.B."/>
            <person name="Muchero W."/>
        </authorList>
    </citation>
    <scope>NUCLEOTIDE SEQUENCE</scope>
    <source>
        <tissue evidence="2">Shoot tip</tissue>
    </source>
</reference>
<feature type="compositionally biased region" description="Basic residues" evidence="1">
    <location>
        <begin position="55"/>
        <end position="64"/>
    </location>
</feature>
<reference evidence="2" key="2">
    <citation type="journal article" date="2023" name="Int. J. Mol. Sci.">
        <title>De Novo Assembly and Annotation of 11 Diverse Shrub Willow (Salix) Genomes Reveals Novel Gene Organization in Sex-Linked Regions.</title>
        <authorList>
            <person name="Hyden B."/>
            <person name="Feng K."/>
            <person name="Yates T.B."/>
            <person name="Jawdy S."/>
            <person name="Cereghino C."/>
            <person name="Smart L.B."/>
            <person name="Muchero W."/>
        </authorList>
    </citation>
    <scope>NUCLEOTIDE SEQUENCE</scope>
    <source>
        <tissue evidence="2">Shoot tip</tissue>
    </source>
</reference>
<feature type="region of interest" description="Disordered" evidence="1">
    <location>
        <begin position="49"/>
        <end position="85"/>
    </location>
</feature>
<dbReference type="Proteomes" id="UP001151532">
    <property type="component" value="Chromosome 13"/>
</dbReference>
<evidence type="ECO:0000313" key="2">
    <source>
        <dbReference type="EMBL" id="KAJ6763244.1"/>
    </source>
</evidence>
<evidence type="ECO:0000313" key="3">
    <source>
        <dbReference type="Proteomes" id="UP001151532"/>
    </source>
</evidence>
<sequence length="119" mass="13551">MDTPLSKDPIKVEVSYEWKPSLAMNASSRLWDPSSEPREFVAHSTTTTYNDGKHAKTKHVHPRRQLPPPCPKKAVEEEEGGKEALRRPWASNGLIEPRFRGKFYLVEDYGNGSSRLELC</sequence>
<organism evidence="2 3">
    <name type="scientific">Salix purpurea</name>
    <name type="common">Purple osier willow</name>
    <dbReference type="NCBI Taxonomy" id="77065"/>
    <lineage>
        <taxon>Eukaryota</taxon>
        <taxon>Viridiplantae</taxon>
        <taxon>Streptophyta</taxon>
        <taxon>Embryophyta</taxon>
        <taxon>Tracheophyta</taxon>
        <taxon>Spermatophyta</taxon>
        <taxon>Magnoliopsida</taxon>
        <taxon>eudicotyledons</taxon>
        <taxon>Gunneridae</taxon>
        <taxon>Pentapetalae</taxon>
        <taxon>rosids</taxon>
        <taxon>fabids</taxon>
        <taxon>Malpighiales</taxon>
        <taxon>Salicaceae</taxon>
        <taxon>Saliceae</taxon>
        <taxon>Salix</taxon>
    </lineage>
</organism>
<accession>A0A9Q1A9V5</accession>
<evidence type="ECO:0000256" key="1">
    <source>
        <dbReference type="SAM" id="MobiDB-lite"/>
    </source>
</evidence>
<proteinExistence type="predicted"/>
<keyword evidence="3" id="KW-1185">Reference proteome</keyword>
<dbReference type="EMBL" id="JAPFFK010000005">
    <property type="protein sequence ID" value="KAJ6763244.1"/>
    <property type="molecule type" value="Genomic_DNA"/>
</dbReference>
<name>A0A9Q1A9V5_SALPP</name>
<protein>
    <submittedName>
        <fullName evidence="2">Uncharacterized protein</fullName>
    </submittedName>
</protein>
<dbReference type="AlphaFoldDB" id="A0A9Q1A9V5"/>
<comment type="caution">
    <text evidence="2">The sequence shown here is derived from an EMBL/GenBank/DDBJ whole genome shotgun (WGS) entry which is preliminary data.</text>
</comment>